<dbReference type="InterPro" id="IPR002492">
    <property type="entry name" value="Transposase_Tc1-like"/>
</dbReference>
<reference evidence="3 4" key="1">
    <citation type="journal article" date="2011" name="Genome Biol. Evol.">
        <title>Integration of the genetic map and genome assembly of fugu facilitates insights into distinct features of genome evolution in teleosts and mammals.</title>
        <authorList>
            <person name="Kai W."/>
            <person name="Kikuchi K."/>
            <person name="Tohari S."/>
            <person name="Chew A.K."/>
            <person name="Tay A."/>
            <person name="Fujiwara A."/>
            <person name="Hosoya S."/>
            <person name="Suetake H."/>
            <person name="Naruse K."/>
            <person name="Brenner S."/>
            <person name="Suzuki Y."/>
            <person name="Venkatesh B."/>
        </authorList>
    </citation>
    <scope>NUCLEOTIDE SEQUENCE [LARGE SCALE GENOMIC DNA]</scope>
</reference>
<dbReference type="Gene3D" id="3.30.420.10">
    <property type="entry name" value="Ribonuclease H-like superfamily/Ribonuclease H"/>
    <property type="match status" value="1"/>
</dbReference>
<organism evidence="3 4">
    <name type="scientific">Takifugu rubripes</name>
    <name type="common">Japanese pufferfish</name>
    <name type="synonym">Fugu rubripes</name>
    <dbReference type="NCBI Taxonomy" id="31033"/>
    <lineage>
        <taxon>Eukaryota</taxon>
        <taxon>Metazoa</taxon>
        <taxon>Chordata</taxon>
        <taxon>Craniata</taxon>
        <taxon>Vertebrata</taxon>
        <taxon>Euteleostomi</taxon>
        <taxon>Actinopterygii</taxon>
        <taxon>Neopterygii</taxon>
        <taxon>Teleostei</taxon>
        <taxon>Neoteleostei</taxon>
        <taxon>Acanthomorphata</taxon>
        <taxon>Eupercaria</taxon>
        <taxon>Tetraodontiformes</taxon>
        <taxon>Tetradontoidea</taxon>
        <taxon>Tetraodontidae</taxon>
        <taxon>Takifugu</taxon>
    </lineage>
</organism>
<dbReference type="GO" id="GO:0015074">
    <property type="term" value="P:DNA integration"/>
    <property type="evidence" value="ECO:0007669"/>
    <property type="project" value="InterPro"/>
</dbReference>
<dbReference type="AlphaFoldDB" id="A0A674PDQ2"/>
<dbReference type="PANTHER" id="PTHR23022:SF135">
    <property type="entry name" value="SI:DKEY-77F5.3"/>
    <property type="match status" value="1"/>
</dbReference>
<protein>
    <recommendedName>
        <fullName evidence="5">Transposase Tc1-like domain-containing protein</fullName>
    </recommendedName>
</protein>
<dbReference type="GO" id="GO:0003677">
    <property type="term" value="F:DNA binding"/>
    <property type="evidence" value="ECO:0007669"/>
    <property type="project" value="InterPro"/>
</dbReference>
<dbReference type="PANTHER" id="PTHR23022">
    <property type="entry name" value="TRANSPOSABLE ELEMENT-RELATED"/>
    <property type="match status" value="1"/>
</dbReference>
<evidence type="ECO:0000313" key="4">
    <source>
        <dbReference type="Proteomes" id="UP000005226"/>
    </source>
</evidence>
<dbReference type="InterPro" id="IPR036397">
    <property type="entry name" value="RNaseH_sf"/>
</dbReference>
<dbReference type="InterPro" id="IPR038717">
    <property type="entry name" value="Tc1-like_DDE_dom"/>
</dbReference>
<dbReference type="Pfam" id="PF01498">
    <property type="entry name" value="HTH_Tnp_Tc3_2"/>
    <property type="match status" value="1"/>
</dbReference>
<feature type="domain" description="Tc1-like transposase DDE" evidence="2">
    <location>
        <begin position="123"/>
        <end position="272"/>
    </location>
</feature>
<evidence type="ECO:0000259" key="1">
    <source>
        <dbReference type="Pfam" id="PF01498"/>
    </source>
</evidence>
<keyword evidence="4" id="KW-1185">Reference proteome</keyword>
<dbReference type="Ensembl" id="ENSTRUT00000066469.1">
    <property type="protein sequence ID" value="ENSTRUP00000083837.1"/>
    <property type="gene ID" value="ENSTRUG00000032509.1"/>
</dbReference>
<evidence type="ECO:0000259" key="2">
    <source>
        <dbReference type="Pfam" id="PF13358"/>
    </source>
</evidence>
<dbReference type="Pfam" id="PF13358">
    <property type="entry name" value="DDE_3"/>
    <property type="match status" value="1"/>
</dbReference>
<proteinExistence type="predicted"/>
<dbReference type="GeneTree" id="ENSGT01150000286900"/>
<dbReference type="InterPro" id="IPR047655">
    <property type="entry name" value="Transpos_IS630-like"/>
</dbReference>
<sequence>MWRRFNVSPSTISRTWRRFQETGGYSRRAGQGHRRSSTPQQDRYLLLCARRNRLSTARALQNDLQRATGVNVSTQTIRNRLHEGGLRARRPVVGPVLTAQHRGARLAFAEEHQNWQVRHWRPVLFKDESGFTLSTCDSDSDSDSEVWRRQGERYAACNVVQHDRFGGGSVMVWGGISMEGRTDLYCLGNGALTAIRYRDEILEPIVRPYAGAVGPGFLLMHDNARPHVARVCRQYLEDEGIETIEWPSRSPDLNPIEHLWDIMFRSIRRRQVAPQTVQQLRDAITQIWEEMPQDTIRRLIRSMPQRCQACIQARGGHTRY</sequence>
<evidence type="ECO:0008006" key="5">
    <source>
        <dbReference type="Google" id="ProtNLM"/>
    </source>
</evidence>
<dbReference type="InterPro" id="IPR009057">
    <property type="entry name" value="Homeodomain-like_sf"/>
</dbReference>
<reference evidence="3" key="2">
    <citation type="submission" date="2025-08" db="UniProtKB">
        <authorList>
            <consortium name="Ensembl"/>
        </authorList>
    </citation>
    <scope>IDENTIFICATION</scope>
</reference>
<dbReference type="SUPFAM" id="SSF46689">
    <property type="entry name" value="Homeodomain-like"/>
    <property type="match status" value="1"/>
</dbReference>
<evidence type="ECO:0000313" key="3">
    <source>
        <dbReference type="Ensembl" id="ENSTRUP00000083837.1"/>
    </source>
</evidence>
<dbReference type="Proteomes" id="UP000005226">
    <property type="component" value="Chromosome 21"/>
</dbReference>
<dbReference type="GO" id="GO:0006313">
    <property type="term" value="P:DNA transposition"/>
    <property type="evidence" value="ECO:0007669"/>
    <property type="project" value="InterPro"/>
</dbReference>
<dbReference type="NCBIfam" id="NF033545">
    <property type="entry name" value="transpos_IS630"/>
    <property type="match status" value="1"/>
</dbReference>
<dbReference type="OMA" id="CIEVILA"/>
<dbReference type="InParanoid" id="A0A674PDQ2"/>
<accession>A0A674PDQ2</accession>
<feature type="domain" description="Transposase Tc1-like" evidence="1">
    <location>
        <begin position="42"/>
        <end position="114"/>
    </location>
</feature>
<dbReference type="InterPro" id="IPR052338">
    <property type="entry name" value="Transposase_5"/>
</dbReference>
<reference evidence="3" key="3">
    <citation type="submission" date="2025-09" db="UniProtKB">
        <authorList>
            <consortium name="Ensembl"/>
        </authorList>
    </citation>
    <scope>IDENTIFICATION</scope>
</reference>
<name>A0A674PDQ2_TAKRU</name>